<gene>
    <name evidence="1" type="ORF">HMPREF9470_04741</name>
</gene>
<sequence>ERTYEEILNIDDVIQRKIFFVEHKMRNMKQGEVSQRYYLKRAYLAPWHGGIHLYKRGILFLSHHCILYVQGRQGPI</sequence>
<dbReference type="AlphaFoldDB" id="A0A0J9BRC0"/>
<evidence type="ECO:0000313" key="1">
    <source>
        <dbReference type="EMBL" id="KMW14711.1"/>
    </source>
</evidence>
<dbReference type="Proteomes" id="UP000037392">
    <property type="component" value="Unassembled WGS sequence"/>
</dbReference>
<accession>A0A0J9BRC0</accession>
<feature type="non-terminal residue" evidence="1">
    <location>
        <position position="1"/>
    </location>
</feature>
<proteinExistence type="predicted"/>
<dbReference type="EMBL" id="ADLK01000036">
    <property type="protein sequence ID" value="KMW14711.1"/>
    <property type="molecule type" value="Genomic_DNA"/>
</dbReference>
<name>A0A0J9BRC0_9FIRM</name>
<comment type="caution">
    <text evidence="1">The sequence shown here is derived from an EMBL/GenBank/DDBJ whole genome shotgun (WGS) entry which is preliminary data.</text>
</comment>
<evidence type="ECO:0000313" key="2">
    <source>
        <dbReference type="Proteomes" id="UP000037392"/>
    </source>
</evidence>
<organism evidence="1 2">
    <name type="scientific">[Clostridium] citroniae WAL-19142</name>
    <dbReference type="NCBI Taxonomy" id="742734"/>
    <lineage>
        <taxon>Bacteria</taxon>
        <taxon>Bacillati</taxon>
        <taxon>Bacillota</taxon>
        <taxon>Clostridia</taxon>
        <taxon>Lachnospirales</taxon>
        <taxon>Lachnospiraceae</taxon>
        <taxon>Enterocloster</taxon>
    </lineage>
</organism>
<protein>
    <submittedName>
        <fullName evidence="1">Uncharacterized protein</fullName>
    </submittedName>
</protein>
<reference evidence="1 2" key="1">
    <citation type="submission" date="2011-04" db="EMBL/GenBank/DDBJ databases">
        <title>The Genome Sequence of Clostridium citroniae WAL-19142.</title>
        <authorList>
            <consortium name="The Broad Institute Genome Sequencing Platform"/>
            <person name="Earl A."/>
            <person name="Ward D."/>
            <person name="Feldgarden M."/>
            <person name="Gevers D."/>
            <person name="Warren Y.A."/>
            <person name="Tyrrell K.L."/>
            <person name="Citron D.M."/>
            <person name="Goldstein E.J."/>
            <person name="Daigneault M."/>
            <person name="Allen-Vercoe E."/>
            <person name="Young S.K."/>
            <person name="Zeng Q."/>
            <person name="Gargeya S."/>
            <person name="Fitzgerald M."/>
            <person name="Haas B."/>
            <person name="Abouelleil A."/>
            <person name="Alvarado L."/>
            <person name="Arachchi H.M."/>
            <person name="Berlin A."/>
            <person name="Brown A."/>
            <person name="Chapman S.B."/>
            <person name="Chen Z."/>
            <person name="Dunbar C."/>
            <person name="Freedman E."/>
            <person name="Gearin G."/>
            <person name="Gellesch M."/>
            <person name="Goldberg J."/>
            <person name="Griggs A."/>
            <person name="Gujja S."/>
            <person name="Heilman E.R."/>
            <person name="Heiman D."/>
            <person name="Howarth C."/>
            <person name="Larson L."/>
            <person name="Lui A."/>
            <person name="MacDonald P.J."/>
            <person name="Mehta T."/>
            <person name="Montmayeur A."/>
            <person name="Murphy C."/>
            <person name="Neiman D."/>
            <person name="Pearson M."/>
            <person name="Priest M."/>
            <person name="Roberts A."/>
            <person name="Saif S."/>
            <person name="Shea T."/>
            <person name="Shenoy N."/>
            <person name="Sisk P."/>
            <person name="Stolte C."/>
            <person name="Sykes S."/>
            <person name="White J."/>
            <person name="Yandava C."/>
            <person name="Wortman J."/>
            <person name="Nusbaum C."/>
            <person name="Birren B."/>
        </authorList>
    </citation>
    <scope>NUCLEOTIDE SEQUENCE [LARGE SCALE GENOMIC DNA]</scope>
    <source>
        <strain evidence="1 2">WAL-19142</strain>
    </source>
</reference>